<accession>A0ABW9XYQ4</accession>
<organism evidence="2 3">
    <name type="scientific">Paenibacillus glycinis</name>
    <dbReference type="NCBI Taxonomy" id="2697035"/>
    <lineage>
        <taxon>Bacteria</taxon>
        <taxon>Bacillati</taxon>
        <taxon>Bacillota</taxon>
        <taxon>Bacilli</taxon>
        <taxon>Bacillales</taxon>
        <taxon>Paenibacillaceae</taxon>
        <taxon>Paenibacillus</taxon>
    </lineage>
</organism>
<evidence type="ECO:0008006" key="4">
    <source>
        <dbReference type="Google" id="ProtNLM"/>
    </source>
</evidence>
<evidence type="ECO:0000256" key="1">
    <source>
        <dbReference type="SAM" id="MobiDB-lite"/>
    </source>
</evidence>
<evidence type="ECO:0000313" key="2">
    <source>
        <dbReference type="EMBL" id="NBD27543.1"/>
    </source>
</evidence>
<comment type="caution">
    <text evidence="2">The sequence shown here is derived from an EMBL/GenBank/DDBJ whole genome shotgun (WGS) entry which is preliminary data.</text>
</comment>
<evidence type="ECO:0000313" key="3">
    <source>
        <dbReference type="Proteomes" id="UP000665561"/>
    </source>
</evidence>
<feature type="region of interest" description="Disordered" evidence="1">
    <location>
        <begin position="60"/>
        <end position="100"/>
    </location>
</feature>
<protein>
    <recommendedName>
        <fullName evidence="4">Secreted protein</fullName>
    </recommendedName>
</protein>
<proteinExistence type="predicted"/>
<dbReference type="Proteomes" id="UP000665561">
    <property type="component" value="Unassembled WGS sequence"/>
</dbReference>
<reference evidence="2 3" key="1">
    <citation type="submission" date="2020-01" db="EMBL/GenBank/DDBJ databases">
        <title>Paenibacillus soybeanensis sp. nov. isolated from the nodules of soybean (Glycine max(L.) Merr).</title>
        <authorList>
            <person name="Wang H."/>
        </authorList>
    </citation>
    <scope>NUCLEOTIDE SEQUENCE [LARGE SCALE GENOMIC DNA]</scope>
    <source>
        <strain evidence="2 3">T1</strain>
    </source>
</reference>
<sequence length="320" mass="34253">MNGKQARNRGIVLTLSLLAGVGIGLWMNGEAEPQDRPAAAQAQDAIPDHAAHEAADAYIGKDREHEHEDANGKISMDMPGMSMETGAADNATWDWPTGAPKAGERATLRITITDAAGKPDAGLQVSHEKKLHLIIVSQGLSTFMHLHPRETEKPGVFDVPVTLPSAGRYKLIADFKPKVGEQQWQGVWVEAGANGKRTADTEPALAADKQLEQAADGMTVKLSLGSPPKAGEDAELAFSFADAANGQAVRDLQPYLGAAGHVVILDAAAKHYLHVHAMDGAGGPEARFHTSFPEPGLYKIWGQFQRNDRVVTVPYVIEVQ</sequence>
<dbReference type="EMBL" id="JAAAMV010000028">
    <property type="protein sequence ID" value="NBD27543.1"/>
    <property type="molecule type" value="Genomic_DNA"/>
</dbReference>
<name>A0ABW9XYQ4_9BACL</name>
<feature type="compositionally biased region" description="Basic and acidic residues" evidence="1">
    <location>
        <begin position="60"/>
        <end position="71"/>
    </location>
</feature>
<keyword evidence="3" id="KW-1185">Reference proteome</keyword>
<gene>
    <name evidence="2" type="ORF">GT019_27030</name>
</gene>
<dbReference type="RefSeq" id="WP_161746564.1">
    <property type="nucleotide sequence ID" value="NZ_JAAAMV010000028.1"/>
</dbReference>